<protein>
    <recommendedName>
        <fullName evidence="3">Integral membrane protein</fullName>
    </recommendedName>
</protein>
<dbReference type="RefSeq" id="WP_083036882.1">
    <property type="nucleotide sequence ID" value="NZ_JACKSG010000352.1"/>
</dbReference>
<name>A0ABX3RVN4_MYCAL</name>
<reference evidence="1 2" key="1">
    <citation type="submission" date="2016-12" db="EMBL/GenBank/DDBJ databases">
        <title>The new phylogeny of genus Mycobacterium.</title>
        <authorList>
            <person name="Tortoli E."/>
            <person name="Trovato A."/>
            <person name="Cirillo D.M."/>
        </authorList>
    </citation>
    <scope>NUCLEOTIDE SEQUENCE [LARGE SCALE GENOMIC DNA]</scope>
    <source>
        <strain evidence="1 2">DSM 45454</strain>
    </source>
</reference>
<evidence type="ECO:0000313" key="2">
    <source>
        <dbReference type="Proteomes" id="UP000192693"/>
    </source>
</evidence>
<keyword evidence="2" id="KW-1185">Reference proteome</keyword>
<gene>
    <name evidence="1" type="ORF">BST10_05350</name>
</gene>
<evidence type="ECO:0000313" key="1">
    <source>
        <dbReference type="EMBL" id="OQZ98245.1"/>
    </source>
</evidence>
<evidence type="ECO:0008006" key="3">
    <source>
        <dbReference type="Google" id="ProtNLM"/>
    </source>
</evidence>
<dbReference type="EMBL" id="MVHC01000004">
    <property type="protein sequence ID" value="OQZ98245.1"/>
    <property type="molecule type" value="Genomic_DNA"/>
</dbReference>
<accession>A0ABX3RVN4</accession>
<comment type="caution">
    <text evidence="1">The sequence shown here is derived from an EMBL/GenBank/DDBJ whole genome shotgun (WGS) entry which is preliminary data.</text>
</comment>
<organism evidence="1 2">
    <name type="scientific">Mycolicibacter algericus DSM 45454</name>
    <dbReference type="NCBI Taxonomy" id="723879"/>
    <lineage>
        <taxon>Bacteria</taxon>
        <taxon>Bacillati</taxon>
        <taxon>Actinomycetota</taxon>
        <taxon>Actinomycetes</taxon>
        <taxon>Mycobacteriales</taxon>
        <taxon>Mycobacteriaceae</taxon>
        <taxon>Mycolicibacter</taxon>
    </lineage>
</organism>
<dbReference type="Proteomes" id="UP000192693">
    <property type="component" value="Unassembled WGS sequence"/>
</dbReference>
<proteinExistence type="predicted"/>
<sequence length="78" mass="8444">MGALIAGLAGYELRHPLVAVTAGWTVLSWPLIFRPLHDAPIEDALDTAATALNSRGPHSSWSIYVRMLRRAAGGRRPP</sequence>